<dbReference type="EMBL" id="JBHSFO010000004">
    <property type="protein sequence ID" value="MFC4603844.1"/>
    <property type="molecule type" value="Genomic_DNA"/>
</dbReference>
<dbReference type="InterPro" id="IPR025442">
    <property type="entry name" value="DUF4185"/>
</dbReference>
<evidence type="ECO:0000259" key="3">
    <source>
        <dbReference type="Pfam" id="PF13810"/>
    </source>
</evidence>
<keyword evidence="2" id="KW-0732">Signal</keyword>
<dbReference type="Pfam" id="PF13810">
    <property type="entry name" value="DUF4185"/>
    <property type="match status" value="1"/>
</dbReference>
<gene>
    <name evidence="4" type="ORF">ACFO6S_09135</name>
</gene>
<protein>
    <submittedName>
        <fullName evidence="4">DUF4185 domain-containing protein</fullName>
    </submittedName>
</protein>
<proteinExistence type="predicted"/>
<feature type="compositionally biased region" description="Pro residues" evidence="1">
    <location>
        <begin position="161"/>
        <end position="189"/>
    </location>
</feature>
<keyword evidence="5" id="KW-1185">Reference proteome</keyword>
<feature type="signal peptide" evidence="2">
    <location>
        <begin position="1"/>
        <end position="29"/>
    </location>
</feature>
<dbReference type="Proteomes" id="UP001595914">
    <property type="component" value="Unassembled WGS sequence"/>
</dbReference>
<feature type="region of interest" description="Disordered" evidence="1">
    <location>
        <begin position="34"/>
        <end position="68"/>
    </location>
</feature>
<evidence type="ECO:0000313" key="5">
    <source>
        <dbReference type="Proteomes" id="UP001595914"/>
    </source>
</evidence>
<evidence type="ECO:0000313" key="4">
    <source>
        <dbReference type="EMBL" id="MFC4603844.1"/>
    </source>
</evidence>
<accession>A0ABV9FRG7</accession>
<reference evidence="5" key="1">
    <citation type="journal article" date="2019" name="Int. J. Syst. Evol. Microbiol.">
        <title>The Global Catalogue of Microorganisms (GCM) 10K type strain sequencing project: providing services to taxonomists for standard genome sequencing and annotation.</title>
        <authorList>
            <consortium name="The Broad Institute Genomics Platform"/>
            <consortium name="The Broad Institute Genome Sequencing Center for Infectious Disease"/>
            <person name="Wu L."/>
            <person name="Ma J."/>
        </authorList>
    </citation>
    <scope>NUCLEOTIDE SEQUENCE [LARGE SCALE GENOMIC DNA]</scope>
    <source>
        <strain evidence="5">CCUG 54520</strain>
    </source>
</reference>
<sequence>MDGGVVIRRIATPLCALTLAISGSLVSTAAATTAPSAAPTNACGERGFDPSAADVGQTTGPPRLDLKYPWPEIVPVPVPDPAPNLTRVPQDPLPADPCADPCPDLTDAGPEQPDDTGSLGSSGSDSGSSSSGSSGSSSSGSDGSAAGSLGPQVPRISIGPDPEPIPIPIPGPEQPRPPAPTPQSPPVEPGPVAASAPAPAVGEVSLVAQLTGPGSINRTDKRWQVNATDLGITWESGPGEVSVAFGDTFGRGWAPPGANGSDWRSNVLGHSTDRDLSDGMTIDSMVQDSRCHAVEVLGSRKVKNWETTTIPTSGFAIGDRQYLSYMSVRRWSVIPGMWDTNRGGIAYSDDRGQTWTKDPYANWDNLFGGSKFQVTSMVPAGDHVYMFGTPNGRLGTVAVARAPKDQVLNKSAYQYWTGGTWSPVAEHSPTPVMSGNAAELSVRYDARRDLWQMSYLDTLAGTIVLRQAKTPQGSWTDAVPLVNAVDYPKIYGGFIHPWSTEHDLYFTVSEWDSYNVYLMHAKLN</sequence>
<feature type="domain" description="DUF4185" evidence="3">
    <location>
        <begin position="215"/>
        <end position="520"/>
    </location>
</feature>
<evidence type="ECO:0000256" key="1">
    <source>
        <dbReference type="SAM" id="MobiDB-lite"/>
    </source>
</evidence>
<organism evidence="4 5">
    <name type="scientific">Rhodococcus kronopolitis</name>
    <dbReference type="NCBI Taxonomy" id="1460226"/>
    <lineage>
        <taxon>Bacteria</taxon>
        <taxon>Bacillati</taxon>
        <taxon>Actinomycetota</taxon>
        <taxon>Actinomycetes</taxon>
        <taxon>Mycobacteriales</taxon>
        <taxon>Nocardiaceae</taxon>
        <taxon>Rhodococcus</taxon>
    </lineage>
</organism>
<comment type="caution">
    <text evidence="4">The sequence shown here is derived from an EMBL/GenBank/DDBJ whole genome shotgun (WGS) entry which is preliminary data.</text>
</comment>
<feature type="region of interest" description="Disordered" evidence="1">
    <location>
        <begin position="81"/>
        <end position="196"/>
    </location>
</feature>
<feature type="compositionally biased region" description="Low complexity" evidence="1">
    <location>
        <begin position="117"/>
        <end position="150"/>
    </location>
</feature>
<evidence type="ECO:0000256" key="2">
    <source>
        <dbReference type="SAM" id="SignalP"/>
    </source>
</evidence>
<name>A0ABV9FRG7_9NOCA</name>
<dbReference type="RefSeq" id="WP_378416204.1">
    <property type="nucleotide sequence ID" value="NZ_JBHSFO010000004.1"/>
</dbReference>
<feature type="compositionally biased region" description="Low complexity" evidence="1">
    <location>
        <begin position="96"/>
        <end position="108"/>
    </location>
</feature>
<feature type="chain" id="PRO_5047500296" evidence="2">
    <location>
        <begin position="30"/>
        <end position="524"/>
    </location>
</feature>